<protein>
    <submittedName>
        <fullName evidence="3">DUF2637 domain-containing protein</fullName>
    </submittedName>
</protein>
<feature type="transmembrane region" description="Helical" evidence="2">
    <location>
        <begin position="104"/>
        <end position="124"/>
    </location>
</feature>
<dbReference type="EMBL" id="VDMA02000020">
    <property type="protein sequence ID" value="KAB8180855.1"/>
    <property type="molecule type" value="Genomic_DNA"/>
</dbReference>
<proteinExistence type="predicted"/>
<keyword evidence="4" id="KW-1185">Reference proteome</keyword>
<feature type="region of interest" description="Disordered" evidence="1">
    <location>
        <begin position="150"/>
        <end position="169"/>
    </location>
</feature>
<dbReference type="InterPro" id="IPR021235">
    <property type="entry name" value="DUF2637"/>
</dbReference>
<gene>
    <name evidence="3" type="ORF">FH610_031815</name>
</gene>
<evidence type="ECO:0000256" key="1">
    <source>
        <dbReference type="SAM" id="MobiDB-lite"/>
    </source>
</evidence>
<dbReference type="RefSeq" id="WP_139578916.1">
    <property type="nucleotide sequence ID" value="NZ_VDMA02000020.1"/>
</dbReference>
<dbReference type="Pfam" id="PF10935">
    <property type="entry name" value="DUF2637"/>
    <property type="match status" value="1"/>
</dbReference>
<evidence type="ECO:0000313" key="3">
    <source>
        <dbReference type="EMBL" id="KAB8180855.1"/>
    </source>
</evidence>
<accession>A0A5N6BK80</accession>
<feature type="transmembrane region" description="Helical" evidence="2">
    <location>
        <begin position="47"/>
        <end position="67"/>
    </location>
</feature>
<evidence type="ECO:0000256" key="2">
    <source>
        <dbReference type="SAM" id="Phobius"/>
    </source>
</evidence>
<name>A0A5N6BK80_9ACTN</name>
<sequence>MNSMTSSSNRWIRRTSTGSVLLVASIAAVVSFRHMHELALAHGESPLTAALIPLSVDGTVISSSMALLLESRYGRRGGVLPWTLLITASLASLAANVAVAEPTLIGRVIAAWPSFALVGAYEILTRQIRHAYLHHEETIGAVAADPAALGDDSPVSASREDPAKDALLGPREGREVQRAAWIWALANRGPNGSLPSGKVISQKFGRSSRWGRLVKSAGLSGQLDRACISGPLQSR</sequence>
<keyword evidence="2" id="KW-0812">Transmembrane</keyword>
<feature type="transmembrane region" description="Helical" evidence="2">
    <location>
        <begin position="79"/>
        <end position="98"/>
    </location>
</feature>
<reference evidence="3 4" key="1">
    <citation type="submission" date="2019-10" db="EMBL/GenBank/DDBJ databases">
        <title>Nonomuraea sp. nov., isolated from Phyllanthus amarus.</title>
        <authorList>
            <person name="Klykleung N."/>
            <person name="Tanasupawat S."/>
        </authorList>
    </citation>
    <scope>NUCLEOTIDE SEQUENCE [LARGE SCALE GENOMIC DNA]</scope>
    <source>
        <strain evidence="3 4">CR1-09</strain>
    </source>
</reference>
<dbReference type="AlphaFoldDB" id="A0A5N6BK80"/>
<keyword evidence="2" id="KW-1133">Transmembrane helix</keyword>
<comment type="caution">
    <text evidence="3">The sequence shown here is derived from an EMBL/GenBank/DDBJ whole genome shotgun (WGS) entry which is preliminary data.</text>
</comment>
<dbReference type="Proteomes" id="UP000313066">
    <property type="component" value="Unassembled WGS sequence"/>
</dbReference>
<organism evidence="3 4">
    <name type="scientific">Microbispora catharanthi</name>
    <dbReference type="NCBI Taxonomy" id="1712871"/>
    <lineage>
        <taxon>Bacteria</taxon>
        <taxon>Bacillati</taxon>
        <taxon>Actinomycetota</taxon>
        <taxon>Actinomycetes</taxon>
        <taxon>Streptosporangiales</taxon>
        <taxon>Streptosporangiaceae</taxon>
        <taxon>Microbispora</taxon>
    </lineage>
</organism>
<evidence type="ECO:0000313" key="4">
    <source>
        <dbReference type="Proteomes" id="UP000313066"/>
    </source>
</evidence>
<keyword evidence="2" id="KW-0472">Membrane</keyword>